<dbReference type="GO" id="GO:0006355">
    <property type="term" value="P:regulation of DNA-templated transcription"/>
    <property type="evidence" value="ECO:0007669"/>
    <property type="project" value="InterPro"/>
</dbReference>
<evidence type="ECO:0000259" key="2">
    <source>
        <dbReference type="SMART" id="SM01389"/>
    </source>
</evidence>
<dbReference type="Pfam" id="PF06093">
    <property type="entry name" value="Spt4"/>
    <property type="match status" value="1"/>
</dbReference>
<dbReference type="PANTHER" id="PTHR40704:SF1">
    <property type="entry name" value="TRANSCRIPTION ELONGATION FACTOR SPT4"/>
    <property type="match status" value="1"/>
</dbReference>
<dbReference type="AlphaFoldDB" id="T1B6C8"/>
<keyword evidence="3" id="KW-0548">Nucleotidyltransferase</keyword>
<keyword evidence="3" id="KW-0808">Transferase</keyword>
<sequence>MPMINLKACKTCNTITDQPKCPKCGGEVSREWQGYLVVIDPERSEIARKMGIHDAGRYALRVK</sequence>
<feature type="domain" description="Spt4/RpoE2 zinc finger" evidence="2">
    <location>
        <begin position="6"/>
        <end position="63"/>
    </location>
</feature>
<protein>
    <submittedName>
        <fullName evidence="3">DNA-directed RNA polymerase, RpoE2, archaeal</fullName>
        <ecNumber evidence="3">2.7.7.6</ecNumber>
    </submittedName>
</protein>
<dbReference type="PANTHER" id="PTHR40704">
    <property type="entry name" value="TRANSCRIPTION ELONGATION FACTOR SPT4"/>
    <property type="match status" value="1"/>
</dbReference>
<name>T1B6C8_9ZZZZ</name>
<reference evidence="3" key="2">
    <citation type="journal article" date="2014" name="ISME J.">
        <title>Microbial stratification in low pH oxic and suboxic macroscopic growths along an acid mine drainage.</title>
        <authorList>
            <person name="Mendez-Garcia C."/>
            <person name="Mesa V."/>
            <person name="Sprenger R.R."/>
            <person name="Richter M."/>
            <person name="Diez M.S."/>
            <person name="Solano J."/>
            <person name="Bargiela R."/>
            <person name="Golyshina O.V."/>
            <person name="Manteca A."/>
            <person name="Ramos J.L."/>
            <person name="Gallego J.R."/>
            <person name="Llorente I."/>
            <person name="Martins Dos Santos V.A."/>
            <person name="Jensen O.N."/>
            <person name="Pelaez A.I."/>
            <person name="Sanchez J."/>
            <person name="Ferrer M."/>
        </authorList>
    </citation>
    <scope>NUCLEOTIDE SEQUENCE</scope>
</reference>
<keyword evidence="3" id="KW-0240">DNA-directed RNA polymerase</keyword>
<dbReference type="GO" id="GO:0003899">
    <property type="term" value="F:DNA-directed RNA polymerase activity"/>
    <property type="evidence" value="ECO:0007669"/>
    <property type="project" value="UniProtKB-EC"/>
</dbReference>
<reference evidence="3" key="1">
    <citation type="submission" date="2013-08" db="EMBL/GenBank/DDBJ databases">
        <authorList>
            <person name="Mendez C."/>
            <person name="Richter M."/>
            <person name="Ferrer M."/>
            <person name="Sanchez J."/>
        </authorList>
    </citation>
    <scope>NUCLEOTIDE SEQUENCE</scope>
</reference>
<dbReference type="InterPro" id="IPR029040">
    <property type="entry name" value="RPABC4/Spt4"/>
</dbReference>
<evidence type="ECO:0000313" key="3">
    <source>
        <dbReference type="EMBL" id="EQD48499.1"/>
    </source>
</evidence>
<accession>T1B6C8</accession>
<dbReference type="InterPro" id="IPR007178">
    <property type="entry name" value="Spt4_arch"/>
</dbReference>
<proteinExistence type="inferred from homology"/>
<dbReference type="HAMAP" id="MF_00949">
    <property type="entry name" value="Spt4_arch"/>
    <property type="match status" value="1"/>
</dbReference>
<dbReference type="InterPro" id="IPR022800">
    <property type="entry name" value="Spt4/RpoE2_Znf"/>
</dbReference>
<gene>
    <name evidence="3" type="ORF">B1B_12023</name>
</gene>
<dbReference type="SUPFAM" id="SSF63393">
    <property type="entry name" value="RNA polymerase subunits"/>
    <property type="match status" value="1"/>
</dbReference>
<dbReference type="NCBIfam" id="NF041664">
    <property type="entry name" value="RNAP_arch_Epp"/>
    <property type="match status" value="1"/>
</dbReference>
<dbReference type="InterPro" id="IPR038589">
    <property type="entry name" value="Spt4_dom_sf"/>
</dbReference>
<dbReference type="SMART" id="SM01389">
    <property type="entry name" value="Spt4"/>
    <property type="match status" value="1"/>
</dbReference>
<dbReference type="EMBL" id="AUZY01007842">
    <property type="protein sequence ID" value="EQD48499.1"/>
    <property type="molecule type" value="Genomic_DNA"/>
</dbReference>
<keyword evidence="1" id="KW-0804">Transcription</keyword>
<dbReference type="GO" id="GO:0000428">
    <property type="term" value="C:DNA-directed RNA polymerase complex"/>
    <property type="evidence" value="ECO:0007669"/>
    <property type="project" value="UniProtKB-KW"/>
</dbReference>
<dbReference type="EC" id="2.7.7.6" evidence="3"/>
<comment type="caution">
    <text evidence="3">The sequence shown here is derived from an EMBL/GenBank/DDBJ whole genome shotgun (WGS) entry which is preliminary data.</text>
</comment>
<organism evidence="3">
    <name type="scientific">mine drainage metagenome</name>
    <dbReference type="NCBI Taxonomy" id="410659"/>
    <lineage>
        <taxon>unclassified sequences</taxon>
        <taxon>metagenomes</taxon>
        <taxon>ecological metagenomes</taxon>
    </lineage>
</organism>
<dbReference type="Gene3D" id="2.20.28.90">
    <property type="match status" value="1"/>
</dbReference>
<evidence type="ECO:0000256" key="1">
    <source>
        <dbReference type="ARBA" id="ARBA00023163"/>
    </source>
</evidence>